<evidence type="ECO:0000313" key="4">
    <source>
        <dbReference type="EMBL" id="CDO17699.1"/>
    </source>
</evidence>
<dbReference type="GO" id="GO:0016757">
    <property type="term" value="F:glycosyltransferase activity"/>
    <property type="evidence" value="ECO:0007669"/>
    <property type="project" value="UniProtKB-KW"/>
</dbReference>
<evidence type="ECO:0000259" key="3">
    <source>
        <dbReference type="Pfam" id="PF00535"/>
    </source>
</evidence>
<dbReference type="EMBL" id="CCBC010000135">
    <property type="protein sequence ID" value="CDO17699.1"/>
    <property type="molecule type" value="Genomic_DNA"/>
</dbReference>
<dbReference type="Proteomes" id="UP000027584">
    <property type="component" value="Unassembled WGS sequence"/>
</dbReference>
<dbReference type="PANTHER" id="PTHR22916:SF51">
    <property type="entry name" value="GLYCOSYLTRANSFERASE EPSH-RELATED"/>
    <property type="match status" value="1"/>
</dbReference>
<proteinExistence type="predicted"/>
<comment type="caution">
    <text evidence="4">The sequence shown here is derived from an EMBL/GenBank/DDBJ whole genome shotgun (WGS) entry which is preliminary data.</text>
</comment>
<protein>
    <submittedName>
        <fullName evidence="4">Glycosyl transferase family 2</fullName>
    </submittedName>
</protein>
<keyword evidence="1" id="KW-0328">Glycosyltransferase</keyword>
<dbReference type="AlphaFoldDB" id="A0A060RGH5"/>
<feature type="domain" description="Glycosyltransferase 2-like" evidence="3">
    <location>
        <begin position="4"/>
        <end position="142"/>
    </location>
</feature>
<keyword evidence="2 4" id="KW-0808">Transferase</keyword>
<dbReference type="CDD" id="cd00761">
    <property type="entry name" value="Glyco_tranf_GTA_type"/>
    <property type="match status" value="1"/>
</dbReference>
<evidence type="ECO:0000256" key="2">
    <source>
        <dbReference type="ARBA" id="ARBA00022679"/>
    </source>
</evidence>
<reference evidence="4 5" key="1">
    <citation type="submission" date="2014-02" db="EMBL/GenBank/DDBJ databases">
        <authorList>
            <person name="Manrique M."/>
        </authorList>
    </citation>
    <scope>NUCLEOTIDE SEQUENCE [LARGE SCALE GENOMIC DNA]</scope>
    <source>
        <strain evidence="4 5">LMG17956</strain>
    </source>
</reference>
<organism evidence="4 5">
    <name type="scientific">Streptococcus gallolyticus</name>
    <dbReference type="NCBI Taxonomy" id="315405"/>
    <lineage>
        <taxon>Bacteria</taxon>
        <taxon>Bacillati</taxon>
        <taxon>Bacillota</taxon>
        <taxon>Bacilli</taxon>
        <taxon>Lactobacillales</taxon>
        <taxon>Streptococcaceae</taxon>
        <taxon>Streptococcus</taxon>
    </lineage>
</organism>
<reference evidence="4 5" key="2">
    <citation type="submission" date="2014-05" db="EMBL/GenBank/DDBJ databases">
        <title>Genome sequence of Streptococcus gallolyticus.</title>
        <authorList>
            <person name="Del Campo R."/>
        </authorList>
    </citation>
    <scope>NUCLEOTIDE SEQUENCE [LARGE SCALE GENOMIC DNA]</scope>
    <source>
        <strain evidence="4 5">LMG17956</strain>
    </source>
</reference>
<dbReference type="InterPro" id="IPR001173">
    <property type="entry name" value="Glyco_trans_2-like"/>
</dbReference>
<accession>A0A060RGH5</accession>
<dbReference type="Gene3D" id="3.90.550.10">
    <property type="entry name" value="Spore Coat Polysaccharide Biosynthesis Protein SpsA, Chain A"/>
    <property type="match status" value="1"/>
</dbReference>
<dbReference type="Pfam" id="PF00535">
    <property type="entry name" value="Glycos_transf_2"/>
    <property type="match status" value="1"/>
</dbReference>
<name>A0A060RGH5_9STRE</name>
<dbReference type="InterPro" id="IPR029044">
    <property type="entry name" value="Nucleotide-diphossugar_trans"/>
</dbReference>
<gene>
    <name evidence="4" type="ORF">BN963_SGAL_00892</name>
</gene>
<dbReference type="SUPFAM" id="SSF53448">
    <property type="entry name" value="Nucleotide-diphospho-sugar transferases"/>
    <property type="match status" value="1"/>
</dbReference>
<evidence type="ECO:0000313" key="5">
    <source>
        <dbReference type="Proteomes" id="UP000027584"/>
    </source>
</evidence>
<evidence type="ECO:0000256" key="1">
    <source>
        <dbReference type="ARBA" id="ARBA00022676"/>
    </source>
</evidence>
<sequence>MKYSVIIPVYNVEKYINRCVKCILSQRYNGMEIILIDNGSTDRSGSICDIYANEYANISVYHIENHGVGLARNFGLSKARGEFIYFVDSDDYLVGNLFAEFEDKLVPDLDLLVFSYYNSFEQEMTERNRTKKCLPHSGLYDKNDFIKIFTDLLLSDMLYTVWNKFYRREFLIENNISFEKYELGEDVRFNLNVYRNVNKVYLSQDSYYVYVIGRKGSTMSGYNPKRLQYQLQELKLVDSLLKDWHIDSSNLDNTVKARILMSNIYNISKQKLPVTNKVKLVKEICKSKDMADFIRNDSSILNPLIKLLLKCRMYVVLIYLKKIQMLLQHL</sequence>
<dbReference type="PANTHER" id="PTHR22916">
    <property type="entry name" value="GLYCOSYLTRANSFERASE"/>
    <property type="match status" value="1"/>
</dbReference>